<name>A0A6N7IPZ2_9FIRM</name>
<dbReference type="InterPro" id="IPR029787">
    <property type="entry name" value="Nucleotide_cyclase"/>
</dbReference>
<gene>
    <name evidence="2" type="ORF">GFC01_05050</name>
</gene>
<keyword evidence="3" id="KW-1185">Reference proteome</keyword>
<protein>
    <submittedName>
        <fullName evidence="2">Diguanylate cyclase</fullName>
    </submittedName>
</protein>
<proteinExistence type="predicted"/>
<organism evidence="2 3">
    <name type="scientific">Desulfofundulus thermobenzoicus</name>
    <dbReference type="NCBI Taxonomy" id="29376"/>
    <lineage>
        <taxon>Bacteria</taxon>
        <taxon>Bacillati</taxon>
        <taxon>Bacillota</taxon>
        <taxon>Clostridia</taxon>
        <taxon>Eubacteriales</taxon>
        <taxon>Peptococcaceae</taxon>
        <taxon>Desulfofundulus</taxon>
    </lineage>
</organism>
<dbReference type="InterPro" id="IPR043128">
    <property type="entry name" value="Rev_trsase/Diguanyl_cyclase"/>
</dbReference>
<dbReference type="Proteomes" id="UP000441717">
    <property type="component" value="Unassembled WGS sequence"/>
</dbReference>
<dbReference type="SUPFAM" id="SSF55073">
    <property type="entry name" value="Nucleotide cyclase"/>
    <property type="match status" value="1"/>
</dbReference>
<reference evidence="2 3" key="1">
    <citation type="submission" date="2019-10" db="EMBL/GenBank/DDBJ databases">
        <title>Comparative genomics of sulfur disproportionating microorganisms.</title>
        <authorList>
            <person name="Ward L.M."/>
            <person name="Bertran E."/>
            <person name="Johnston D."/>
        </authorList>
    </citation>
    <scope>NUCLEOTIDE SEQUENCE [LARGE SCALE GENOMIC DNA]</scope>
    <source>
        <strain evidence="2 3">DSM 14055</strain>
    </source>
</reference>
<evidence type="ECO:0000313" key="2">
    <source>
        <dbReference type="EMBL" id="MQL51637.1"/>
    </source>
</evidence>
<dbReference type="AlphaFoldDB" id="A0A6N7IPZ2"/>
<dbReference type="OrthoDB" id="9812260at2"/>
<sequence length="46" mass="5200">MLCTLCMATYPRSARDISDLVQFTDSALYQAKREGRNRLQTATGDM</sequence>
<dbReference type="EMBL" id="WHYR01000010">
    <property type="protein sequence ID" value="MQL51637.1"/>
    <property type="molecule type" value="Genomic_DNA"/>
</dbReference>
<dbReference type="Gene3D" id="3.30.70.270">
    <property type="match status" value="1"/>
</dbReference>
<dbReference type="PROSITE" id="PS50887">
    <property type="entry name" value="GGDEF"/>
    <property type="match status" value="1"/>
</dbReference>
<accession>A0A6N7IPZ2</accession>
<dbReference type="InterPro" id="IPR000160">
    <property type="entry name" value="GGDEF_dom"/>
</dbReference>
<evidence type="ECO:0000259" key="1">
    <source>
        <dbReference type="PROSITE" id="PS50887"/>
    </source>
</evidence>
<evidence type="ECO:0000313" key="3">
    <source>
        <dbReference type="Proteomes" id="UP000441717"/>
    </source>
</evidence>
<comment type="caution">
    <text evidence="2">The sequence shown here is derived from an EMBL/GenBank/DDBJ whole genome shotgun (WGS) entry which is preliminary data.</text>
</comment>
<feature type="domain" description="GGDEF" evidence="1">
    <location>
        <begin position="1"/>
        <end position="44"/>
    </location>
</feature>